<evidence type="ECO:0000256" key="6">
    <source>
        <dbReference type="ARBA" id="ARBA00023136"/>
    </source>
</evidence>
<keyword evidence="5 8" id="KW-0406">Ion transport</keyword>
<accession>A0A8K0NZX7</accession>
<evidence type="ECO:0000256" key="5">
    <source>
        <dbReference type="ARBA" id="ARBA00023065"/>
    </source>
</evidence>
<evidence type="ECO:0000256" key="8">
    <source>
        <dbReference type="RuleBase" id="RU003857"/>
    </source>
</evidence>
<evidence type="ECO:0000313" key="12">
    <source>
        <dbReference type="EMBL" id="KAG8230585.1"/>
    </source>
</evidence>
<dbReference type="PANTHER" id="PTHR11003:SF249">
    <property type="entry name" value="TWO PORE POTASSIUM CHANNEL PROTEIN SUP-9"/>
    <property type="match status" value="1"/>
</dbReference>
<dbReference type="GO" id="GO:0005886">
    <property type="term" value="C:plasma membrane"/>
    <property type="evidence" value="ECO:0007669"/>
    <property type="project" value="TreeGrafter"/>
</dbReference>
<evidence type="ECO:0000256" key="4">
    <source>
        <dbReference type="ARBA" id="ARBA00022989"/>
    </source>
</evidence>
<keyword evidence="7 8" id="KW-0407">Ion channel</keyword>
<dbReference type="PANTHER" id="PTHR11003">
    <property type="entry name" value="POTASSIUM CHANNEL, SUBFAMILY K"/>
    <property type="match status" value="1"/>
</dbReference>
<organism evidence="12 13">
    <name type="scientific">Ladona fulva</name>
    <name type="common">Scarce chaser dragonfly</name>
    <name type="synonym">Libellula fulva</name>
    <dbReference type="NCBI Taxonomy" id="123851"/>
    <lineage>
        <taxon>Eukaryota</taxon>
        <taxon>Metazoa</taxon>
        <taxon>Ecdysozoa</taxon>
        <taxon>Arthropoda</taxon>
        <taxon>Hexapoda</taxon>
        <taxon>Insecta</taxon>
        <taxon>Pterygota</taxon>
        <taxon>Palaeoptera</taxon>
        <taxon>Odonata</taxon>
        <taxon>Epiprocta</taxon>
        <taxon>Anisoptera</taxon>
        <taxon>Libelluloidea</taxon>
        <taxon>Libellulidae</taxon>
        <taxon>Ladona</taxon>
    </lineage>
</organism>
<evidence type="ECO:0000256" key="7">
    <source>
        <dbReference type="ARBA" id="ARBA00023303"/>
    </source>
</evidence>
<evidence type="ECO:0000256" key="10">
    <source>
        <dbReference type="SAM" id="Phobius"/>
    </source>
</evidence>
<dbReference type="OrthoDB" id="297496at2759"/>
<keyword evidence="4 10" id="KW-1133">Transmembrane helix</keyword>
<feature type="domain" description="Potassium channel" evidence="11">
    <location>
        <begin position="160"/>
        <end position="234"/>
    </location>
</feature>
<comment type="subcellular location">
    <subcellularLocation>
        <location evidence="1">Membrane</location>
        <topology evidence="1">Multi-pass membrane protein</topology>
    </subcellularLocation>
</comment>
<evidence type="ECO:0000256" key="3">
    <source>
        <dbReference type="ARBA" id="ARBA00022692"/>
    </source>
</evidence>
<proteinExistence type="inferred from homology"/>
<sequence>MLRDQIHSSYCCFHVPSSDQISRKLLCLSLSLDADEALEDLIREVMEASKRGVSAVRNVTGEPNWSFGQSLFFSSTVITTIGYGHVTPLSKGGKIFCIVYATLGIPLTLVLLTALVERLASGPSSALLRALNSRLGHLYPPFTLRLLHLTLLLLILAPLLFFIPAAIFSNIEPTWDYLDALYYCFISLTTIGLGDYVPGDNPDQPYRPLYKVATTMYLLIGLTLMMLALTVFYDIPQLNFGLFFLPHSDETQSGHTGVPGGMGDSEKSRLRTPGALPGPKYTQQLDHCGEGVGLGGGAKRRHHQVVRVKSRARDDDDDDDEEESGGKRHDADDSPSPGEDTTPVHAQRP</sequence>
<name>A0A8K0NZX7_LADFU</name>
<dbReference type="Pfam" id="PF07885">
    <property type="entry name" value="Ion_trans_2"/>
    <property type="match status" value="2"/>
</dbReference>
<gene>
    <name evidence="12" type="ORF">J437_LFUL004498</name>
</gene>
<dbReference type="GO" id="GO:0030322">
    <property type="term" value="P:stabilization of membrane potential"/>
    <property type="evidence" value="ECO:0007669"/>
    <property type="project" value="TreeGrafter"/>
</dbReference>
<dbReference type="Gene3D" id="1.10.287.70">
    <property type="match status" value="1"/>
</dbReference>
<keyword evidence="13" id="KW-1185">Reference proteome</keyword>
<dbReference type="PRINTS" id="PR01586">
    <property type="entry name" value="TWIKCHANNEL"/>
</dbReference>
<dbReference type="EMBL" id="KZ308498">
    <property type="protein sequence ID" value="KAG8230585.1"/>
    <property type="molecule type" value="Genomic_DNA"/>
</dbReference>
<keyword evidence="6 10" id="KW-0472">Membrane</keyword>
<evidence type="ECO:0000256" key="2">
    <source>
        <dbReference type="ARBA" id="ARBA00022448"/>
    </source>
</evidence>
<dbReference type="GO" id="GO:0022841">
    <property type="term" value="F:potassium ion leak channel activity"/>
    <property type="evidence" value="ECO:0007669"/>
    <property type="project" value="TreeGrafter"/>
</dbReference>
<dbReference type="SUPFAM" id="SSF81324">
    <property type="entry name" value="Voltage-gated potassium channels"/>
    <property type="match status" value="2"/>
</dbReference>
<evidence type="ECO:0000256" key="9">
    <source>
        <dbReference type="SAM" id="MobiDB-lite"/>
    </source>
</evidence>
<feature type="transmembrane region" description="Helical" evidence="10">
    <location>
        <begin position="95"/>
        <end position="116"/>
    </location>
</feature>
<keyword evidence="2 8" id="KW-0813">Transport</keyword>
<feature type="domain" description="Potassium channel" evidence="11">
    <location>
        <begin position="62"/>
        <end position="119"/>
    </location>
</feature>
<evidence type="ECO:0000259" key="11">
    <source>
        <dbReference type="Pfam" id="PF07885"/>
    </source>
</evidence>
<comment type="caution">
    <text evidence="12">The sequence shown here is derived from an EMBL/GenBank/DDBJ whole genome shotgun (WGS) entry which is preliminary data.</text>
</comment>
<evidence type="ECO:0000313" key="13">
    <source>
        <dbReference type="Proteomes" id="UP000792457"/>
    </source>
</evidence>
<reference evidence="12" key="2">
    <citation type="submission" date="2017-10" db="EMBL/GenBank/DDBJ databases">
        <title>Ladona fulva Genome sequencing and assembly.</title>
        <authorList>
            <person name="Murali S."/>
            <person name="Richards S."/>
            <person name="Bandaranaike D."/>
            <person name="Bellair M."/>
            <person name="Blankenburg K."/>
            <person name="Chao H."/>
            <person name="Dinh H."/>
            <person name="Doddapaneni H."/>
            <person name="Dugan-Rocha S."/>
            <person name="Elkadiri S."/>
            <person name="Gnanaolivu R."/>
            <person name="Hernandez B."/>
            <person name="Skinner E."/>
            <person name="Javaid M."/>
            <person name="Lee S."/>
            <person name="Li M."/>
            <person name="Ming W."/>
            <person name="Munidasa M."/>
            <person name="Muniz J."/>
            <person name="Nguyen L."/>
            <person name="Hughes D."/>
            <person name="Osuji N."/>
            <person name="Pu L.-L."/>
            <person name="Puazo M."/>
            <person name="Qu C."/>
            <person name="Quiroz J."/>
            <person name="Raj R."/>
            <person name="Weissenberger G."/>
            <person name="Xin Y."/>
            <person name="Zou X."/>
            <person name="Han Y."/>
            <person name="Worley K."/>
            <person name="Muzny D."/>
            <person name="Gibbs R."/>
        </authorList>
    </citation>
    <scope>NUCLEOTIDE SEQUENCE</scope>
    <source>
        <strain evidence="12">Sampled in the wild</strain>
    </source>
</reference>
<dbReference type="PRINTS" id="PR01333">
    <property type="entry name" value="2POREKCHANEL"/>
</dbReference>
<dbReference type="InterPro" id="IPR003280">
    <property type="entry name" value="2pore_dom_K_chnl"/>
</dbReference>
<dbReference type="InterPro" id="IPR013099">
    <property type="entry name" value="K_chnl_dom"/>
</dbReference>
<feature type="transmembrane region" description="Helical" evidence="10">
    <location>
        <begin position="217"/>
        <end position="235"/>
    </location>
</feature>
<evidence type="ECO:0000256" key="1">
    <source>
        <dbReference type="ARBA" id="ARBA00004141"/>
    </source>
</evidence>
<dbReference type="Proteomes" id="UP000792457">
    <property type="component" value="Unassembled WGS sequence"/>
</dbReference>
<feature type="transmembrane region" description="Helical" evidence="10">
    <location>
        <begin position="146"/>
        <end position="168"/>
    </location>
</feature>
<keyword evidence="3 8" id="KW-0812">Transmembrane</keyword>
<feature type="region of interest" description="Disordered" evidence="9">
    <location>
        <begin position="253"/>
        <end position="349"/>
    </location>
</feature>
<comment type="similarity">
    <text evidence="8">Belongs to the two pore domain potassium channel (TC 1.A.1.8) family.</text>
</comment>
<dbReference type="AlphaFoldDB" id="A0A8K0NZX7"/>
<dbReference type="GO" id="GO:0015271">
    <property type="term" value="F:outward rectifier potassium channel activity"/>
    <property type="evidence" value="ECO:0007669"/>
    <property type="project" value="TreeGrafter"/>
</dbReference>
<feature type="compositionally biased region" description="Basic residues" evidence="9">
    <location>
        <begin position="298"/>
        <end position="310"/>
    </location>
</feature>
<dbReference type="InterPro" id="IPR005408">
    <property type="entry name" value="2pore_dom_K_chnl_TWIK"/>
</dbReference>
<reference evidence="12" key="1">
    <citation type="submission" date="2013-04" db="EMBL/GenBank/DDBJ databases">
        <authorList>
            <person name="Qu J."/>
            <person name="Murali S.C."/>
            <person name="Bandaranaike D."/>
            <person name="Bellair M."/>
            <person name="Blankenburg K."/>
            <person name="Chao H."/>
            <person name="Dinh H."/>
            <person name="Doddapaneni H."/>
            <person name="Downs B."/>
            <person name="Dugan-Rocha S."/>
            <person name="Elkadiri S."/>
            <person name="Gnanaolivu R.D."/>
            <person name="Hernandez B."/>
            <person name="Javaid M."/>
            <person name="Jayaseelan J.C."/>
            <person name="Lee S."/>
            <person name="Li M."/>
            <person name="Ming W."/>
            <person name="Munidasa M."/>
            <person name="Muniz J."/>
            <person name="Nguyen L."/>
            <person name="Ongeri F."/>
            <person name="Osuji N."/>
            <person name="Pu L.-L."/>
            <person name="Puazo M."/>
            <person name="Qu C."/>
            <person name="Quiroz J."/>
            <person name="Raj R."/>
            <person name="Weissenberger G."/>
            <person name="Xin Y."/>
            <person name="Zou X."/>
            <person name="Han Y."/>
            <person name="Richards S."/>
            <person name="Worley K."/>
            <person name="Muzny D."/>
            <person name="Gibbs R."/>
        </authorList>
    </citation>
    <scope>NUCLEOTIDE SEQUENCE</scope>
    <source>
        <strain evidence="12">Sampled in the wild</strain>
    </source>
</reference>
<protein>
    <recommendedName>
        <fullName evidence="11">Potassium channel domain-containing protein</fullName>
    </recommendedName>
</protein>
<feature type="transmembrane region" description="Helical" evidence="10">
    <location>
        <begin position="180"/>
        <end position="197"/>
    </location>
</feature>